<evidence type="ECO:0000313" key="1">
    <source>
        <dbReference type="EMBL" id="SVE38855.1"/>
    </source>
</evidence>
<feature type="non-terminal residue" evidence="1">
    <location>
        <position position="1"/>
    </location>
</feature>
<organism evidence="1">
    <name type="scientific">marine metagenome</name>
    <dbReference type="NCBI Taxonomy" id="408172"/>
    <lineage>
        <taxon>unclassified sequences</taxon>
        <taxon>metagenomes</taxon>
        <taxon>ecological metagenomes</taxon>
    </lineage>
</organism>
<accession>A0A383D3M6</accession>
<name>A0A383D3M6_9ZZZZ</name>
<dbReference type="AlphaFoldDB" id="A0A383D3M6"/>
<gene>
    <name evidence="1" type="ORF">METZ01_LOCUS491709</name>
</gene>
<sequence>SRLFHIVTDPWRPAFSTLGRQADMV</sequence>
<proteinExistence type="predicted"/>
<dbReference type="EMBL" id="UINC01213877">
    <property type="protein sequence ID" value="SVE38855.1"/>
    <property type="molecule type" value="Genomic_DNA"/>
</dbReference>
<reference evidence="1" key="1">
    <citation type="submission" date="2018-05" db="EMBL/GenBank/DDBJ databases">
        <authorList>
            <person name="Lanie J.A."/>
            <person name="Ng W.-L."/>
            <person name="Kazmierczak K.M."/>
            <person name="Andrzejewski T.M."/>
            <person name="Davidsen T.M."/>
            <person name="Wayne K.J."/>
            <person name="Tettelin H."/>
            <person name="Glass J.I."/>
            <person name="Rusch D."/>
            <person name="Podicherti R."/>
            <person name="Tsui H.-C.T."/>
            <person name="Winkler M.E."/>
        </authorList>
    </citation>
    <scope>NUCLEOTIDE SEQUENCE</scope>
</reference>
<protein>
    <submittedName>
        <fullName evidence="1">Uncharacterized protein</fullName>
    </submittedName>
</protein>